<proteinExistence type="inferred from homology"/>
<dbReference type="NCBIfam" id="NF007960">
    <property type="entry name" value="PRK10680.1"/>
    <property type="match status" value="1"/>
</dbReference>
<keyword evidence="6" id="KW-0500">Molybdenum</keyword>
<dbReference type="InterPro" id="IPR036135">
    <property type="entry name" value="MoeA_linker/N_sf"/>
</dbReference>
<comment type="catalytic activity">
    <reaction evidence="5">
        <text>adenylyl-molybdopterin + molybdate = Mo-molybdopterin + AMP + H(+)</text>
        <dbReference type="Rhea" id="RHEA:35047"/>
        <dbReference type="ChEBI" id="CHEBI:15378"/>
        <dbReference type="ChEBI" id="CHEBI:36264"/>
        <dbReference type="ChEBI" id="CHEBI:62727"/>
        <dbReference type="ChEBI" id="CHEBI:71302"/>
        <dbReference type="ChEBI" id="CHEBI:456215"/>
        <dbReference type="EC" id="2.10.1.1"/>
    </reaction>
</comment>
<keyword evidence="6" id="KW-0460">Magnesium</keyword>
<dbReference type="InterPro" id="IPR005110">
    <property type="entry name" value="MoeA_linker/N"/>
</dbReference>
<dbReference type="Proteomes" id="UP000809621">
    <property type="component" value="Unassembled WGS sequence"/>
</dbReference>
<name>A0ABS2HHU3_9VIBR</name>
<dbReference type="GO" id="GO:0061599">
    <property type="term" value="F:molybdopterin molybdotransferase activity"/>
    <property type="evidence" value="ECO:0007669"/>
    <property type="project" value="UniProtKB-EC"/>
</dbReference>
<evidence type="ECO:0000256" key="6">
    <source>
        <dbReference type="RuleBase" id="RU365090"/>
    </source>
</evidence>
<accession>A0ABS2HHU3</accession>
<protein>
    <recommendedName>
        <fullName evidence="6">Molybdopterin molybdenumtransferase</fullName>
        <ecNumber evidence="6">2.10.1.1</ecNumber>
    </recommendedName>
</protein>
<evidence type="ECO:0000256" key="4">
    <source>
        <dbReference type="ARBA" id="ARBA00023150"/>
    </source>
</evidence>
<dbReference type="PANTHER" id="PTHR10192">
    <property type="entry name" value="MOLYBDOPTERIN BIOSYNTHESIS PROTEIN"/>
    <property type="match status" value="1"/>
</dbReference>
<comment type="cofactor">
    <cofactor evidence="6">
        <name>Mg(2+)</name>
        <dbReference type="ChEBI" id="CHEBI:18420"/>
    </cofactor>
</comment>
<keyword evidence="9" id="KW-1185">Reference proteome</keyword>
<dbReference type="EC" id="2.10.1.1" evidence="6"/>
<dbReference type="InterPro" id="IPR036688">
    <property type="entry name" value="MoeA_C_domain_IV_sf"/>
</dbReference>
<keyword evidence="6" id="KW-0479">Metal-binding</keyword>
<evidence type="ECO:0000259" key="7">
    <source>
        <dbReference type="SMART" id="SM00852"/>
    </source>
</evidence>
<feature type="domain" description="MoaB/Mog" evidence="7">
    <location>
        <begin position="185"/>
        <end position="322"/>
    </location>
</feature>
<dbReference type="PANTHER" id="PTHR10192:SF5">
    <property type="entry name" value="GEPHYRIN"/>
    <property type="match status" value="1"/>
</dbReference>
<evidence type="ECO:0000256" key="3">
    <source>
        <dbReference type="ARBA" id="ARBA00010763"/>
    </source>
</evidence>
<organism evidence="8 9">
    <name type="scientific">Vibrio ulleungensis</name>
    <dbReference type="NCBI Taxonomy" id="2807619"/>
    <lineage>
        <taxon>Bacteria</taxon>
        <taxon>Pseudomonadati</taxon>
        <taxon>Pseudomonadota</taxon>
        <taxon>Gammaproteobacteria</taxon>
        <taxon>Vibrionales</taxon>
        <taxon>Vibrionaceae</taxon>
        <taxon>Vibrio</taxon>
    </lineage>
</organism>
<dbReference type="Gene3D" id="2.170.190.11">
    <property type="entry name" value="Molybdopterin biosynthesis moea protein, domain 3"/>
    <property type="match status" value="1"/>
</dbReference>
<dbReference type="CDD" id="cd00887">
    <property type="entry name" value="MoeA"/>
    <property type="match status" value="1"/>
</dbReference>
<dbReference type="Gene3D" id="3.90.105.10">
    <property type="entry name" value="Molybdopterin biosynthesis moea protein, domain 2"/>
    <property type="match status" value="1"/>
</dbReference>
<dbReference type="InterPro" id="IPR038987">
    <property type="entry name" value="MoeA-like"/>
</dbReference>
<dbReference type="NCBIfam" id="NF045515">
    <property type="entry name" value="Glp_gephyrin"/>
    <property type="match status" value="1"/>
</dbReference>
<dbReference type="Gene3D" id="3.40.980.10">
    <property type="entry name" value="MoaB/Mog-like domain"/>
    <property type="match status" value="1"/>
</dbReference>
<evidence type="ECO:0000256" key="5">
    <source>
        <dbReference type="ARBA" id="ARBA00047317"/>
    </source>
</evidence>
<keyword evidence="6 8" id="KW-0808">Transferase</keyword>
<dbReference type="Pfam" id="PF03454">
    <property type="entry name" value="MoeA_C"/>
    <property type="match status" value="1"/>
</dbReference>
<dbReference type="InterPro" id="IPR036425">
    <property type="entry name" value="MoaB/Mog-like_dom_sf"/>
</dbReference>
<dbReference type="EMBL" id="JAFEUM010000001">
    <property type="protein sequence ID" value="MBM7035738.1"/>
    <property type="molecule type" value="Genomic_DNA"/>
</dbReference>
<dbReference type="Pfam" id="PF00994">
    <property type="entry name" value="MoCF_biosynth"/>
    <property type="match status" value="1"/>
</dbReference>
<gene>
    <name evidence="8" type="primary">moeA</name>
    <name evidence="8" type="ORF">JQC93_04890</name>
</gene>
<comment type="pathway">
    <text evidence="2 6">Cofactor biosynthesis; molybdopterin biosynthesis.</text>
</comment>
<dbReference type="SMART" id="SM00852">
    <property type="entry name" value="MoCF_biosynth"/>
    <property type="match status" value="1"/>
</dbReference>
<comment type="similarity">
    <text evidence="3 6">Belongs to the MoeA family.</text>
</comment>
<evidence type="ECO:0000313" key="8">
    <source>
        <dbReference type="EMBL" id="MBM7035738.1"/>
    </source>
</evidence>
<evidence type="ECO:0000256" key="2">
    <source>
        <dbReference type="ARBA" id="ARBA00005046"/>
    </source>
</evidence>
<reference evidence="8 9" key="1">
    <citation type="submission" date="2021-02" db="EMBL/GenBank/DDBJ databases">
        <authorList>
            <person name="Park J.-S."/>
        </authorList>
    </citation>
    <scope>NUCLEOTIDE SEQUENCE [LARGE SCALE GENOMIC DNA]</scope>
    <source>
        <strain evidence="8 9">188UL20-2</strain>
    </source>
</reference>
<comment type="caution">
    <text evidence="8">The sequence shown here is derived from an EMBL/GenBank/DDBJ whole genome shotgun (WGS) entry which is preliminary data.</text>
</comment>
<dbReference type="InterPro" id="IPR005111">
    <property type="entry name" value="MoeA_C_domain_IV"/>
</dbReference>
<evidence type="ECO:0000313" key="9">
    <source>
        <dbReference type="Proteomes" id="UP000809621"/>
    </source>
</evidence>
<evidence type="ECO:0000256" key="1">
    <source>
        <dbReference type="ARBA" id="ARBA00002901"/>
    </source>
</evidence>
<dbReference type="SUPFAM" id="SSF63867">
    <property type="entry name" value="MoeA C-terminal domain-like"/>
    <property type="match status" value="1"/>
</dbReference>
<dbReference type="InterPro" id="IPR008284">
    <property type="entry name" value="MoCF_biosynth_CS"/>
</dbReference>
<dbReference type="Gene3D" id="2.40.340.10">
    <property type="entry name" value="MoeA, C-terminal, domain IV"/>
    <property type="match status" value="1"/>
</dbReference>
<dbReference type="PROSITE" id="PS01079">
    <property type="entry name" value="MOCF_BIOSYNTHESIS_2"/>
    <property type="match status" value="1"/>
</dbReference>
<dbReference type="NCBIfam" id="TIGR00177">
    <property type="entry name" value="molyb_syn"/>
    <property type="match status" value="1"/>
</dbReference>
<comment type="function">
    <text evidence="1 6">Catalyzes the insertion of molybdate into adenylated molybdopterin with the concomitant release of AMP.</text>
</comment>
<dbReference type="SUPFAM" id="SSF53218">
    <property type="entry name" value="Molybdenum cofactor biosynthesis proteins"/>
    <property type="match status" value="1"/>
</dbReference>
<sequence length="412" mass="44190">MGCCDAPGLMPISDAIDQMLLTTKTLPDVESLDISNAVGRILSTPVQSPLNVPPFDNSAMDGYAVRTSDFDSQSNLPLAGQSFAGHPFTGHWETGTCIRIMTGAQIPAGCDAVVMQEDVTTTEQGLVSFDSKAIKRGQNIRLKGNDIAIGSTVFNSGHKLTLRDLPILASLGIATVSVFQKVKVAIFSTGDEIKSLDEPLKAGEIYDSNRYGLIPMFEKFGAEVIDLGIIVDDKTAIKETFDKAQQCADIVITSGGVSVGEADYTKDILEEMGEIGFWKIAIKPGKPFAFGQLPNAFFCGLPGNPVSAAITAHVLVEPFLAKMSGHSEWKPDVTLNAKSLSAFKKRPGRTDYQRGIYRVDNGEVVVESCANQSSGAFMSMSIANCYVILEQDRGSVTKEETVTIQPFGATLL</sequence>
<dbReference type="SUPFAM" id="SSF63882">
    <property type="entry name" value="MoeA N-terminal region -like"/>
    <property type="match status" value="1"/>
</dbReference>
<dbReference type="Pfam" id="PF03453">
    <property type="entry name" value="MoeA_N"/>
    <property type="match status" value="1"/>
</dbReference>
<keyword evidence="4 6" id="KW-0501">Molybdenum cofactor biosynthesis</keyword>
<dbReference type="RefSeq" id="WP_205157316.1">
    <property type="nucleotide sequence ID" value="NZ_JAFEUM010000001.1"/>
</dbReference>
<dbReference type="InterPro" id="IPR001453">
    <property type="entry name" value="MoaB/Mog_dom"/>
</dbReference>